<keyword evidence="4" id="KW-0472">Membrane</keyword>
<dbReference type="EMBL" id="JAEHFV010000010">
    <property type="protein sequence ID" value="MBK0371270.1"/>
    <property type="molecule type" value="Genomic_DNA"/>
</dbReference>
<dbReference type="PANTHER" id="PTHR23416:SF78">
    <property type="entry name" value="LIPOPOLYSACCHARIDE BIOSYNTHESIS O-ACETYL TRANSFERASE WBBJ-RELATED"/>
    <property type="match status" value="1"/>
</dbReference>
<gene>
    <name evidence="5" type="ORF">I5M07_15690</name>
</gene>
<dbReference type="AlphaFoldDB" id="A0A934PQK8"/>
<dbReference type="PROSITE" id="PS00101">
    <property type="entry name" value="HEXAPEP_TRANSFERASES"/>
    <property type="match status" value="1"/>
</dbReference>
<dbReference type="RefSeq" id="WP_200107396.1">
    <property type="nucleotide sequence ID" value="NZ_JAEHFV010000010.1"/>
</dbReference>
<reference evidence="5" key="1">
    <citation type="submission" date="2020-12" db="EMBL/GenBank/DDBJ databases">
        <title>Bacterial novel species Flavobacterium sp. SE-1-e isolated from soil.</title>
        <authorList>
            <person name="Jung H.-Y."/>
        </authorList>
    </citation>
    <scope>NUCLEOTIDE SEQUENCE</scope>
    <source>
        <strain evidence="5">SE-1-e</strain>
    </source>
</reference>
<evidence type="ECO:0000313" key="5">
    <source>
        <dbReference type="EMBL" id="MBK0371270.1"/>
    </source>
</evidence>
<sequence>MITKKVIRKILISSMRLIYFVFSPIFFNRLVFTKNQLYSFWKSNEFKTTGKKYFFQYPLYLHGGKYITIGENFNCGLRLRLEAYDMHLGYFFSPKIIIGNNVSINHDCHIGAINEIEIGDGVLIASKVFITDHYHGEISSDAINIPPSERKLYCKGKVKIENNVWIGEGVAILPNVTIGENSIIGANSVITKDIPKNSVIGGNPARIIRTL</sequence>
<protein>
    <submittedName>
        <fullName evidence="5">Acyltransferase</fullName>
    </submittedName>
</protein>
<evidence type="ECO:0000256" key="2">
    <source>
        <dbReference type="ARBA" id="ARBA00022737"/>
    </source>
</evidence>
<keyword evidence="2" id="KW-0677">Repeat</keyword>
<dbReference type="Pfam" id="PF00132">
    <property type="entry name" value="Hexapep"/>
    <property type="match status" value="1"/>
</dbReference>
<evidence type="ECO:0000256" key="1">
    <source>
        <dbReference type="ARBA" id="ARBA00022679"/>
    </source>
</evidence>
<evidence type="ECO:0000256" key="3">
    <source>
        <dbReference type="ARBA" id="ARBA00023315"/>
    </source>
</evidence>
<accession>A0A934PQK8</accession>
<dbReference type="InterPro" id="IPR001451">
    <property type="entry name" value="Hexapep"/>
</dbReference>
<dbReference type="SUPFAM" id="SSF51161">
    <property type="entry name" value="Trimeric LpxA-like enzymes"/>
    <property type="match status" value="1"/>
</dbReference>
<dbReference type="Gene3D" id="2.160.10.10">
    <property type="entry name" value="Hexapeptide repeat proteins"/>
    <property type="match status" value="1"/>
</dbReference>
<dbReference type="GO" id="GO:0016746">
    <property type="term" value="F:acyltransferase activity"/>
    <property type="evidence" value="ECO:0007669"/>
    <property type="project" value="UniProtKB-KW"/>
</dbReference>
<comment type="caution">
    <text evidence="5">The sequence shown here is derived from an EMBL/GenBank/DDBJ whole genome shotgun (WGS) entry which is preliminary data.</text>
</comment>
<dbReference type="InterPro" id="IPR051159">
    <property type="entry name" value="Hexapeptide_acetyltransf"/>
</dbReference>
<dbReference type="CDD" id="cd04647">
    <property type="entry name" value="LbH_MAT_like"/>
    <property type="match status" value="1"/>
</dbReference>
<keyword evidence="3 5" id="KW-0012">Acyltransferase</keyword>
<feature type="transmembrane region" description="Helical" evidence="4">
    <location>
        <begin position="12"/>
        <end position="32"/>
    </location>
</feature>
<dbReference type="InterPro" id="IPR011004">
    <property type="entry name" value="Trimer_LpxA-like_sf"/>
</dbReference>
<name>A0A934PQK8_9FLAO</name>
<keyword evidence="4" id="KW-1133">Transmembrane helix</keyword>
<proteinExistence type="predicted"/>
<keyword evidence="6" id="KW-1185">Reference proteome</keyword>
<evidence type="ECO:0000256" key="4">
    <source>
        <dbReference type="SAM" id="Phobius"/>
    </source>
</evidence>
<keyword evidence="4" id="KW-0812">Transmembrane</keyword>
<dbReference type="Proteomes" id="UP000609172">
    <property type="component" value="Unassembled WGS sequence"/>
</dbReference>
<dbReference type="PANTHER" id="PTHR23416">
    <property type="entry name" value="SIALIC ACID SYNTHASE-RELATED"/>
    <property type="match status" value="1"/>
</dbReference>
<organism evidence="5 6">
    <name type="scientific">Flavobacterium agrisoli</name>
    <dbReference type="NCBI Taxonomy" id="2793066"/>
    <lineage>
        <taxon>Bacteria</taxon>
        <taxon>Pseudomonadati</taxon>
        <taxon>Bacteroidota</taxon>
        <taxon>Flavobacteriia</taxon>
        <taxon>Flavobacteriales</taxon>
        <taxon>Flavobacteriaceae</taxon>
        <taxon>Flavobacterium</taxon>
    </lineage>
</organism>
<keyword evidence="1" id="KW-0808">Transferase</keyword>
<evidence type="ECO:0000313" key="6">
    <source>
        <dbReference type="Proteomes" id="UP000609172"/>
    </source>
</evidence>
<dbReference type="InterPro" id="IPR018357">
    <property type="entry name" value="Hexapep_transf_CS"/>
</dbReference>